<dbReference type="PANTHER" id="PTHR11265">
    <property type="entry name" value="S-ADENOSYL-METHYLTRANSFERASE MRAW"/>
    <property type="match status" value="1"/>
</dbReference>
<dbReference type="EMBL" id="GBEZ01002806">
    <property type="protein sequence ID" value="JAC82283.1"/>
    <property type="molecule type" value="Transcribed_RNA"/>
</dbReference>
<dbReference type="NCBIfam" id="TIGR00006">
    <property type="entry name" value="16S rRNA (cytosine(1402)-N(4))-methyltransferase RsmH"/>
    <property type="match status" value="1"/>
</dbReference>
<protein>
    <submittedName>
        <fullName evidence="5">16S rRNA (Cytosine1402-N4)-methyltransferase</fullName>
    </submittedName>
</protein>
<dbReference type="InterPro" id="IPR023397">
    <property type="entry name" value="SAM-dep_MeTrfase_MraW_recog"/>
</dbReference>
<dbReference type="GO" id="GO:0071424">
    <property type="term" value="F:rRNA (cytosine-N4-)-methyltransferase activity"/>
    <property type="evidence" value="ECO:0007669"/>
    <property type="project" value="TreeGrafter"/>
</dbReference>
<keyword evidence="4" id="KW-0949">S-adenosyl-L-methionine</keyword>
<keyword evidence="2 5" id="KW-0489">Methyltransferase</keyword>
<evidence type="ECO:0000256" key="1">
    <source>
        <dbReference type="ARBA" id="ARBA00010396"/>
    </source>
</evidence>
<accession>A0A061SDA7</accession>
<dbReference type="GO" id="GO:0070475">
    <property type="term" value="P:rRNA base methylation"/>
    <property type="evidence" value="ECO:0007669"/>
    <property type="project" value="TreeGrafter"/>
</dbReference>
<evidence type="ECO:0000313" key="5">
    <source>
        <dbReference type="EMBL" id="JAC82283.1"/>
    </source>
</evidence>
<dbReference type="InterPro" id="IPR029063">
    <property type="entry name" value="SAM-dependent_MTases_sf"/>
</dbReference>
<keyword evidence="3 5" id="KW-0808">Transferase</keyword>
<evidence type="ECO:0000256" key="4">
    <source>
        <dbReference type="ARBA" id="ARBA00022691"/>
    </source>
</evidence>
<name>A0A061SDA7_9CHLO</name>
<dbReference type="Pfam" id="PF01795">
    <property type="entry name" value="Methyltransf_5"/>
    <property type="match status" value="1"/>
</dbReference>
<dbReference type="InterPro" id="IPR002903">
    <property type="entry name" value="RsmH"/>
</dbReference>
<evidence type="ECO:0000256" key="3">
    <source>
        <dbReference type="ARBA" id="ARBA00022679"/>
    </source>
</evidence>
<dbReference type="SUPFAM" id="SSF53335">
    <property type="entry name" value="S-adenosyl-L-methionine-dependent methyltransferases"/>
    <property type="match status" value="1"/>
</dbReference>
<evidence type="ECO:0000256" key="2">
    <source>
        <dbReference type="ARBA" id="ARBA00022603"/>
    </source>
</evidence>
<dbReference type="SUPFAM" id="SSF81799">
    <property type="entry name" value="Putative methyltransferase TM0872, insert domain"/>
    <property type="match status" value="1"/>
</dbReference>
<comment type="similarity">
    <text evidence="1">Belongs to the methyltransferase superfamily. RsmH family.</text>
</comment>
<dbReference type="Gene3D" id="3.40.50.150">
    <property type="entry name" value="Vaccinia Virus protein VP39"/>
    <property type="match status" value="2"/>
</dbReference>
<reference evidence="5" key="1">
    <citation type="submission" date="2014-05" db="EMBL/GenBank/DDBJ databases">
        <title>The transcriptome of the halophilic microalga Tetraselmis sp. GSL018 isolated from the Great Salt Lake, Utah.</title>
        <authorList>
            <person name="Jinkerson R.E."/>
            <person name="D'Adamo S."/>
            <person name="Posewitz M.C."/>
        </authorList>
    </citation>
    <scope>NUCLEOTIDE SEQUENCE</scope>
    <source>
        <strain evidence="5">GSL018</strain>
    </source>
</reference>
<organism evidence="5">
    <name type="scientific">Tetraselmis sp. GSL018</name>
    <dbReference type="NCBI Taxonomy" id="582737"/>
    <lineage>
        <taxon>Eukaryota</taxon>
        <taxon>Viridiplantae</taxon>
        <taxon>Chlorophyta</taxon>
        <taxon>core chlorophytes</taxon>
        <taxon>Chlorodendrophyceae</taxon>
        <taxon>Chlorodendrales</taxon>
        <taxon>Chlorodendraceae</taxon>
        <taxon>Tetraselmis</taxon>
    </lineage>
</organism>
<dbReference type="PANTHER" id="PTHR11265:SF0">
    <property type="entry name" value="12S RRNA N4-METHYLCYTIDINE METHYLTRANSFERASE"/>
    <property type="match status" value="1"/>
</dbReference>
<sequence>MLIDLGMSSMQVDTAERGFSFLKDGPLDMRMDPDGALTAEEVVNTWSERSLGELFRDYGEERFWRQYASRLCVAREREPLTTTRQLAEAIGFPPGKRPRHKQVHPATRVFQALRIAVNNELSVAERVIPDAIEALSPGGRLAVITFHSLEDRIVKRAFMQAAGRAAPDLAAPGARLRLQMEPPPALVQLVNRKPITAAEAELASNPRSRSAKLRVIEKI</sequence>
<proteinExistence type="inferred from homology"/>
<dbReference type="AlphaFoldDB" id="A0A061SDA7"/>
<gene>
    <name evidence="5" type="primary">MRAW</name>
    <name evidence="5" type="ORF">TSPGSL018_6079</name>
</gene>